<evidence type="ECO:0000256" key="3">
    <source>
        <dbReference type="ARBA" id="ARBA00022840"/>
    </source>
</evidence>
<accession>K1T5P9</accession>
<dbReference type="GO" id="GO:0030272">
    <property type="term" value="F:5-formyltetrahydrofolate cyclo-ligase activity"/>
    <property type="evidence" value="ECO:0007669"/>
    <property type="project" value="UniProtKB-EC"/>
</dbReference>
<dbReference type="Gene3D" id="3.40.50.10420">
    <property type="entry name" value="NagB/RpiA/CoA transferase-like"/>
    <property type="match status" value="1"/>
</dbReference>
<dbReference type="AlphaFoldDB" id="K1T5P9"/>
<dbReference type="PANTHER" id="PTHR23407:SF1">
    <property type="entry name" value="5-FORMYLTETRAHYDROFOLATE CYCLO-LIGASE"/>
    <property type="match status" value="1"/>
</dbReference>
<dbReference type="GO" id="GO:0035999">
    <property type="term" value="P:tetrahydrofolate interconversion"/>
    <property type="evidence" value="ECO:0007669"/>
    <property type="project" value="TreeGrafter"/>
</dbReference>
<dbReference type="Pfam" id="PF01812">
    <property type="entry name" value="5-FTHF_cyc-lig"/>
    <property type="match status" value="1"/>
</dbReference>
<proteinExistence type="inferred from homology"/>
<dbReference type="EC" id="6.3.3.2" evidence="4"/>
<dbReference type="SUPFAM" id="SSF100950">
    <property type="entry name" value="NagB/RpiA/CoA transferase-like"/>
    <property type="match status" value="1"/>
</dbReference>
<reference evidence="4" key="1">
    <citation type="journal article" date="2013" name="Environ. Microbiol.">
        <title>Microbiota from the distal guts of lean and obese adolescents exhibit partial functional redundancy besides clear differences in community structure.</title>
        <authorList>
            <person name="Ferrer M."/>
            <person name="Ruiz A."/>
            <person name="Lanza F."/>
            <person name="Haange S.B."/>
            <person name="Oberbach A."/>
            <person name="Till H."/>
            <person name="Bargiela R."/>
            <person name="Campoy C."/>
            <person name="Segura M.T."/>
            <person name="Richter M."/>
            <person name="von Bergen M."/>
            <person name="Seifert J."/>
            <person name="Suarez A."/>
        </authorList>
    </citation>
    <scope>NUCLEOTIDE SEQUENCE</scope>
</reference>
<dbReference type="NCBIfam" id="TIGR02727">
    <property type="entry name" value="MTHFS_bact"/>
    <property type="match status" value="1"/>
</dbReference>
<comment type="caution">
    <text evidence="4">The sequence shown here is derived from an EMBL/GenBank/DDBJ whole genome shotgun (WGS) entry which is preliminary data.</text>
</comment>
<evidence type="ECO:0000256" key="2">
    <source>
        <dbReference type="ARBA" id="ARBA00022741"/>
    </source>
</evidence>
<dbReference type="GO" id="GO:0009396">
    <property type="term" value="P:folic acid-containing compound biosynthetic process"/>
    <property type="evidence" value="ECO:0007669"/>
    <property type="project" value="TreeGrafter"/>
</dbReference>
<evidence type="ECO:0000256" key="1">
    <source>
        <dbReference type="ARBA" id="ARBA00010638"/>
    </source>
</evidence>
<dbReference type="PANTHER" id="PTHR23407">
    <property type="entry name" value="ATPASE INHIBITOR/5-FORMYLTETRAHYDROFOLATE CYCLO-LIGASE"/>
    <property type="match status" value="1"/>
</dbReference>
<feature type="non-terminal residue" evidence="4">
    <location>
        <position position="160"/>
    </location>
</feature>
<dbReference type="InterPro" id="IPR037171">
    <property type="entry name" value="NagB/RpiA_transferase-like"/>
</dbReference>
<comment type="similarity">
    <text evidence="1">Belongs to the 5-formyltetrahydrofolate cyclo-ligase family.</text>
</comment>
<dbReference type="EMBL" id="AJWZ01005795">
    <property type="protein sequence ID" value="EKC61595.1"/>
    <property type="molecule type" value="Genomic_DNA"/>
</dbReference>
<sequence>MTKNELRREMKRRNLSLSAEERAEASGRIFAGVASTAAFAAARTVALYCALPDEPATEGVLQGWASSKRLVVPRVEGDAMRFFDYDAETLVRGAFGIAEPGPSARECPPGRIDLIVVPGTAFTEAGARMGRGRGYYDRYLAQPGFRAVKVGVCFAHQLVG</sequence>
<gene>
    <name evidence="4" type="ORF">OBE_08395</name>
</gene>
<name>K1T5P9_9ZZZZ</name>
<keyword evidence="3" id="KW-0067">ATP-binding</keyword>
<organism evidence="4">
    <name type="scientific">human gut metagenome</name>
    <dbReference type="NCBI Taxonomy" id="408170"/>
    <lineage>
        <taxon>unclassified sequences</taxon>
        <taxon>metagenomes</taxon>
        <taxon>organismal metagenomes</taxon>
    </lineage>
</organism>
<dbReference type="GO" id="GO:0005524">
    <property type="term" value="F:ATP binding"/>
    <property type="evidence" value="ECO:0007669"/>
    <property type="project" value="UniProtKB-KW"/>
</dbReference>
<dbReference type="InterPro" id="IPR024185">
    <property type="entry name" value="FTHF_cligase-like_sf"/>
</dbReference>
<keyword evidence="4" id="KW-0436">Ligase</keyword>
<keyword evidence="2" id="KW-0547">Nucleotide-binding</keyword>
<dbReference type="InterPro" id="IPR002698">
    <property type="entry name" value="FTHF_cligase"/>
</dbReference>
<dbReference type="PIRSF" id="PIRSF006806">
    <property type="entry name" value="FTHF_cligase"/>
    <property type="match status" value="1"/>
</dbReference>
<protein>
    <submittedName>
        <fullName evidence="4">5-formyltetrahydrofolate cyclo-ligase</fullName>
        <ecNumber evidence="4">6.3.3.2</ecNumber>
    </submittedName>
</protein>
<evidence type="ECO:0000313" key="4">
    <source>
        <dbReference type="EMBL" id="EKC61595.1"/>
    </source>
</evidence>